<evidence type="ECO:0000256" key="6">
    <source>
        <dbReference type="ARBA" id="ARBA00023136"/>
    </source>
</evidence>
<evidence type="ECO:0000259" key="14">
    <source>
        <dbReference type="Pfam" id="PF23194"/>
    </source>
</evidence>
<dbReference type="InParanoid" id="E9GY18"/>
<dbReference type="InterPro" id="IPR056191">
    <property type="entry name" value="NOMO_12th"/>
</dbReference>
<dbReference type="InterPro" id="IPR055074">
    <property type="entry name" value="NOMO1-3_2nd"/>
</dbReference>
<keyword evidence="2" id="KW-0812">Transmembrane</keyword>
<evidence type="ECO:0000259" key="13">
    <source>
        <dbReference type="Pfam" id="PF23193"/>
    </source>
</evidence>
<name>E9GY18_DAPPU</name>
<dbReference type="STRING" id="6669.E9GY18"/>
<dbReference type="Pfam" id="PF22904">
    <property type="entry name" value="NOMO1-like_2nd"/>
    <property type="match status" value="2"/>
</dbReference>
<feature type="domain" description="NOMO-like N-terminal beta-sandwich" evidence="8">
    <location>
        <begin position="29"/>
        <end position="113"/>
    </location>
</feature>
<dbReference type="HOGENOM" id="CLU_007543_2_0_1"/>
<dbReference type="InterPro" id="IPR055075">
    <property type="entry name" value="NOMO-like_N"/>
</dbReference>
<evidence type="ECO:0000259" key="9">
    <source>
        <dbReference type="Pfam" id="PF22902"/>
    </source>
</evidence>
<proteinExistence type="predicted"/>
<dbReference type="Pfam" id="PF22902">
    <property type="entry name" value="NOMO1-like_9th"/>
    <property type="match status" value="1"/>
</dbReference>
<accession>E9GY18</accession>
<keyword evidence="5" id="KW-1133">Transmembrane helix</keyword>
<dbReference type="OrthoDB" id="10263633at2759"/>
<feature type="domain" description="NOMO third transthyretin-like" evidence="13">
    <location>
        <begin position="209"/>
        <end position="314"/>
    </location>
</feature>
<feature type="domain" description="NOMO-like ninth beta-sandwich" evidence="9">
    <location>
        <begin position="745"/>
        <end position="824"/>
    </location>
</feature>
<dbReference type="InterPro" id="IPR056189">
    <property type="entry name" value="NOMO_3rd"/>
</dbReference>
<feature type="domain" description="NOMO fifth transthyretin-like" evidence="14">
    <location>
        <begin position="399"/>
        <end position="488"/>
    </location>
</feature>
<dbReference type="GO" id="GO:0030246">
    <property type="term" value="F:carbohydrate binding"/>
    <property type="evidence" value="ECO:0007669"/>
    <property type="project" value="InterPro"/>
</dbReference>
<feature type="domain" description="NOMO second beta-sandwich" evidence="10">
    <location>
        <begin position="494"/>
        <end position="568"/>
    </location>
</feature>
<dbReference type="PANTHER" id="PTHR23303">
    <property type="entry name" value="CARBOXYPEPTIDASE REGULATORY REGION-CONTAINING"/>
    <property type="match status" value="1"/>
</dbReference>
<dbReference type="eggNOG" id="KOG1948">
    <property type="taxonomic scope" value="Eukaryota"/>
</dbReference>
<evidence type="ECO:0000256" key="3">
    <source>
        <dbReference type="ARBA" id="ARBA00022729"/>
    </source>
</evidence>
<dbReference type="EMBL" id="GL732574">
    <property type="protein sequence ID" value="EFX75521.1"/>
    <property type="molecule type" value="Genomic_DNA"/>
</dbReference>
<dbReference type="Pfam" id="PF23141">
    <property type="entry name" value="Ig_NOMO"/>
    <property type="match status" value="1"/>
</dbReference>
<keyword evidence="16" id="KW-1185">Reference proteome</keyword>
<dbReference type="Pfam" id="PF22898">
    <property type="entry name" value="NOMO1-like_1st"/>
    <property type="match status" value="1"/>
</dbReference>
<feature type="signal peptide" evidence="7">
    <location>
        <begin position="1"/>
        <end position="19"/>
    </location>
</feature>
<dbReference type="GO" id="GO:0005789">
    <property type="term" value="C:endoplasmic reticulum membrane"/>
    <property type="evidence" value="ECO:0000318"/>
    <property type="project" value="GO_Central"/>
</dbReference>
<dbReference type="KEGG" id="dpx:DAPPUDRAFT_306719"/>
<feature type="domain" description="NOMO seventh transthyretin-like" evidence="11">
    <location>
        <begin position="583"/>
        <end position="652"/>
    </location>
</feature>
<evidence type="ECO:0000256" key="2">
    <source>
        <dbReference type="ARBA" id="ARBA00022692"/>
    </source>
</evidence>
<dbReference type="InterPro" id="IPR055073">
    <property type="entry name" value="NOMO1-like_9th"/>
</dbReference>
<feature type="domain" description="NOMO C-terminal transthyretin-like" evidence="12">
    <location>
        <begin position="1012"/>
        <end position="1106"/>
    </location>
</feature>
<evidence type="ECO:0000256" key="4">
    <source>
        <dbReference type="ARBA" id="ARBA00022824"/>
    </source>
</evidence>
<evidence type="ECO:0000259" key="8">
    <source>
        <dbReference type="Pfam" id="PF22898"/>
    </source>
</evidence>
<dbReference type="Pfam" id="PF23193">
    <property type="entry name" value="NOMO_3rd"/>
    <property type="match status" value="1"/>
</dbReference>
<protein>
    <submittedName>
        <fullName evidence="15">Uncharacterized protein</fullName>
    </submittedName>
</protein>
<dbReference type="SUPFAM" id="SSF49452">
    <property type="entry name" value="Starch-binding domain-like"/>
    <property type="match status" value="5"/>
</dbReference>
<dbReference type="Pfam" id="PF23194">
    <property type="entry name" value="NOMO_5th"/>
    <property type="match status" value="1"/>
</dbReference>
<feature type="chain" id="PRO_5003241545" evidence="7">
    <location>
        <begin position="20"/>
        <end position="1208"/>
    </location>
</feature>
<dbReference type="InterPro" id="IPR056319">
    <property type="entry name" value="NOMO_7th"/>
</dbReference>
<dbReference type="Proteomes" id="UP000000305">
    <property type="component" value="Unassembled WGS sequence"/>
</dbReference>
<keyword evidence="3 7" id="KW-0732">Signal</keyword>
<evidence type="ECO:0000256" key="5">
    <source>
        <dbReference type="ARBA" id="ARBA00022989"/>
    </source>
</evidence>
<feature type="domain" description="NOMO second beta-sandwich" evidence="10">
    <location>
        <begin position="115"/>
        <end position="200"/>
    </location>
</feature>
<evidence type="ECO:0000256" key="7">
    <source>
        <dbReference type="SAM" id="SignalP"/>
    </source>
</evidence>
<gene>
    <name evidence="15" type="ORF">DAPPUDRAFT_306719</name>
</gene>
<dbReference type="Pfam" id="PF23192">
    <property type="entry name" value="NOMO_12th"/>
    <property type="match status" value="1"/>
</dbReference>
<evidence type="ECO:0000259" key="11">
    <source>
        <dbReference type="Pfam" id="PF23141"/>
    </source>
</evidence>
<evidence type="ECO:0000313" key="15">
    <source>
        <dbReference type="EMBL" id="EFX75521.1"/>
    </source>
</evidence>
<dbReference type="SUPFAM" id="SSF49478">
    <property type="entry name" value="Cna protein B-type domain"/>
    <property type="match status" value="1"/>
</dbReference>
<evidence type="ECO:0000259" key="10">
    <source>
        <dbReference type="Pfam" id="PF22904"/>
    </source>
</evidence>
<dbReference type="AlphaFoldDB" id="E9GY18"/>
<keyword evidence="4" id="KW-0256">Endoplasmic reticulum</keyword>
<dbReference type="InterPro" id="IPR013784">
    <property type="entry name" value="Carb-bd-like_fold"/>
</dbReference>
<dbReference type="PANTHER" id="PTHR23303:SF14">
    <property type="entry name" value="BOS COMPLEX SUBUNIT NOMO1-RELATED"/>
    <property type="match status" value="1"/>
</dbReference>
<dbReference type="OMA" id="FVFKGFG"/>
<comment type="subcellular location">
    <subcellularLocation>
        <location evidence="1">Endoplasmic reticulum membrane</location>
        <topology evidence="1">Single-pass type I membrane protein</topology>
    </subcellularLocation>
</comment>
<dbReference type="FunCoup" id="E9GY18">
    <property type="interactions" value="1904"/>
</dbReference>
<dbReference type="InterPro" id="IPR056190">
    <property type="entry name" value="NOMO_5th"/>
</dbReference>
<dbReference type="InterPro" id="IPR051417">
    <property type="entry name" value="SDr/BOS_complex"/>
</dbReference>
<organism evidence="15 16">
    <name type="scientific">Daphnia pulex</name>
    <name type="common">Water flea</name>
    <dbReference type="NCBI Taxonomy" id="6669"/>
    <lineage>
        <taxon>Eukaryota</taxon>
        <taxon>Metazoa</taxon>
        <taxon>Ecdysozoa</taxon>
        <taxon>Arthropoda</taxon>
        <taxon>Crustacea</taxon>
        <taxon>Branchiopoda</taxon>
        <taxon>Diplostraca</taxon>
        <taxon>Cladocera</taxon>
        <taxon>Anomopoda</taxon>
        <taxon>Daphniidae</taxon>
        <taxon>Daphnia</taxon>
    </lineage>
</organism>
<keyword evidence="6" id="KW-0472">Membrane</keyword>
<dbReference type="Gene3D" id="2.60.40.1120">
    <property type="entry name" value="Carboxypeptidase-like, regulatory domain"/>
    <property type="match status" value="2"/>
</dbReference>
<dbReference type="PhylomeDB" id="E9GY18"/>
<evidence type="ECO:0000313" key="16">
    <source>
        <dbReference type="Proteomes" id="UP000000305"/>
    </source>
</evidence>
<evidence type="ECO:0000256" key="1">
    <source>
        <dbReference type="ARBA" id="ARBA00004115"/>
    </source>
</evidence>
<sequence length="1208" mass="132222">MYSVKLIFFLFCCFTSSFADEDFLGCGGFVQVDKGVGLDLSKVEIRLYTKQGNLKYHTDCAPNNGYYFIPIYDKGEYVIKVVSPNGWSFKPSSFPINIDRETDRCSQGKDINFLFQGFSVNGKVVVSHGRTSGPAGVTLQLIDDTTNNVLQNILSEKQGQFFFKNVVPGNYRVQASHSEWRLRSSEVKVSVKSDSQSIVEGLDILGYPVQGQVVSEGEPIQNVIFSLFSRDDDATSHCGLDAPSVSFPVEEGSDWKLVCQTLSDLKGQFQFPVVQPGHYKIVPLYQGENIRFDITPATFEFDVEDSRLILTQKFEVQGFRVSGRVLEHSGGSGLVGAKVYLNDKQVAITNVGGSYNLENIKTGMYRLTAESDQLGFDRLNVRISPTTPSLPDIVASSFRVCGQIQLTDLAVGRKARQVIFIPTSTKDSSAEPVLVATDDTGVFCQLLRPGVYKLEPMALESEVAAGLKFLPAYHEIKVEREGLSGFTFSQFRASVHGKVNVIGSTSNVAVKLASVSQPTRLAQPLETTTETGGFFDFNHLLPGKYRLSVLQDDWCWKAKTIDVELVDGDHSDLTFEQTGFAFAVSSSHEVDLAYTIDGQPSEDLLTVKTGTSKHCLPRAGHYVFTPKSCHVFDPPSIEWSSDKPALAHLKSVSHRVGIVVRSDHEVTDLRVTATSPNGEAASLMLESVEKPSENEYEHRFVFNAPTGETLQVVATAESLLFFPATLQLTVGRECDDKAGTIIAQRGLYVSGSIRPAISEVQVTITGGRLTQPVTVETDSNGQYIYGPVNLDGHPILDLAATFSLDAKKRGYIVRPDKAFGDFIAEKLAEISVLVLDRATGQPLPSVLVAAAGGVGYRQNSQTGSDGRVTLSSLNPGEYFIKPVLKEYRFEPSSKLIEIEDGATVELQINGERVAFSCFGSVTALNGEPEGSVSVEAVGTGPSHCAEYQEDATTEANGQFRIRGLLPGCEYTVRMKIGNGFNKNVERTLPLSTSIKVENNDLSGLRFSVIKAVNQADVMITVDVLEPEHLRTIKLNLFREDQPGVVLQSLKLDNSPLVILPVLPMDGRKYFIQLESNLGRHNYDYQIPELSFTANTSVQHLSLRFHPRRKTVDASETTQVSVRGVLMTLLVGLAVYYRESLGPLLNRALAMANNALKPSRGGFAFGSGMSGVPVSSGHPNNPVFSEQELALMDEGSSVVKKRVKPRRAQ</sequence>
<reference evidence="15 16" key="1">
    <citation type="journal article" date="2011" name="Science">
        <title>The ecoresponsive genome of Daphnia pulex.</title>
        <authorList>
            <person name="Colbourne J.K."/>
            <person name="Pfrender M.E."/>
            <person name="Gilbert D."/>
            <person name="Thomas W.K."/>
            <person name="Tucker A."/>
            <person name="Oakley T.H."/>
            <person name="Tokishita S."/>
            <person name="Aerts A."/>
            <person name="Arnold G.J."/>
            <person name="Basu M.K."/>
            <person name="Bauer D.J."/>
            <person name="Caceres C.E."/>
            <person name="Carmel L."/>
            <person name="Casola C."/>
            <person name="Choi J.H."/>
            <person name="Detter J.C."/>
            <person name="Dong Q."/>
            <person name="Dusheyko S."/>
            <person name="Eads B.D."/>
            <person name="Frohlich T."/>
            <person name="Geiler-Samerotte K.A."/>
            <person name="Gerlach D."/>
            <person name="Hatcher P."/>
            <person name="Jogdeo S."/>
            <person name="Krijgsveld J."/>
            <person name="Kriventseva E.V."/>
            <person name="Kultz D."/>
            <person name="Laforsch C."/>
            <person name="Lindquist E."/>
            <person name="Lopez J."/>
            <person name="Manak J.R."/>
            <person name="Muller J."/>
            <person name="Pangilinan J."/>
            <person name="Patwardhan R.P."/>
            <person name="Pitluck S."/>
            <person name="Pritham E.J."/>
            <person name="Rechtsteiner A."/>
            <person name="Rho M."/>
            <person name="Rogozin I.B."/>
            <person name="Sakarya O."/>
            <person name="Salamov A."/>
            <person name="Schaack S."/>
            <person name="Shapiro H."/>
            <person name="Shiga Y."/>
            <person name="Skalitzky C."/>
            <person name="Smith Z."/>
            <person name="Souvorov A."/>
            <person name="Sung W."/>
            <person name="Tang Z."/>
            <person name="Tsuchiya D."/>
            <person name="Tu H."/>
            <person name="Vos H."/>
            <person name="Wang M."/>
            <person name="Wolf Y.I."/>
            <person name="Yamagata H."/>
            <person name="Yamada T."/>
            <person name="Ye Y."/>
            <person name="Shaw J.R."/>
            <person name="Andrews J."/>
            <person name="Crease T.J."/>
            <person name="Tang H."/>
            <person name="Lucas S.M."/>
            <person name="Robertson H.M."/>
            <person name="Bork P."/>
            <person name="Koonin E.V."/>
            <person name="Zdobnov E.M."/>
            <person name="Grigoriev I.V."/>
            <person name="Lynch M."/>
            <person name="Boore J.L."/>
        </authorList>
    </citation>
    <scope>NUCLEOTIDE SEQUENCE [LARGE SCALE GENOMIC DNA]</scope>
</reference>
<evidence type="ECO:0000259" key="12">
    <source>
        <dbReference type="Pfam" id="PF23192"/>
    </source>
</evidence>